<accession>A0A396RRH9</accession>
<reference evidence="2 3" key="1">
    <citation type="submission" date="2018-08" db="EMBL/GenBank/DDBJ databases">
        <title>The multiple taxonomic identification of Sphingomonas gilva.</title>
        <authorList>
            <person name="Zhu D."/>
            <person name="Zheng S."/>
        </authorList>
    </citation>
    <scope>NUCLEOTIDE SEQUENCE [LARGE SCALE GENOMIC DNA]</scope>
    <source>
        <strain evidence="2 3">ZDH117</strain>
    </source>
</reference>
<dbReference type="SUPFAM" id="SSF52980">
    <property type="entry name" value="Restriction endonuclease-like"/>
    <property type="match status" value="1"/>
</dbReference>
<dbReference type="Pfam" id="PF05685">
    <property type="entry name" value="Uma2"/>
    <property type="match status" value="1"/>
</dbReference>
<dbReference type="AlphaFoldDB" id="A0A396RRH9"/>
<sequence length="200" mass="22375">MRPRPICVRLTAMTVFQNVQKGLIPARLTVADVYALQEAGVISEGENFELIEGEIVPMAAAKFSHHEWMKSRLNEALVLAKPADTALFVEPSVALSEITFVEPDIAIWPRTIESQEVRGPDLLLVIEVAVSSIGYDLRVKARLYAEACVREYWVVDAVRKTIRVHRDPVEGAYCDVREYEAHDTVSAMLPSIAIRLDTLD</sequence>
<dbReference type="PANTHER" id="PTHR35400">
    <property type="entry name" value="SLR1083 PROTEIN"/>
    <property type="match status" value="1"/>
</dbReference>
<proteinExistence type="predicted"/>
<keyword evidence="2" id="KW-0378">Hydrolase</keyword>
<dbReference type="InterPro" id="IPR012296">
    <property type="entry name" value="Nuclease_put_TT1808"/>
</dbReference>
<evidence type="ECO:0000259" key="1">
    <source>
        <dbReference type="Pfam" id="PF05685"/>
    </source>
</evidence>
<comment type="caution">
    <text evidence="2">The sequence shown here is derived from an EMBL/GenBank/DDBJ whole genome shotgun (WGS) entry which is preliminary data.</text>
</comment>
<dbReference type="CDD" id="cd06260">
    <property type="entry name" value="DUF820-like"/>
    <property type="match status" value="1"/>
</dbReference>
<dbReference type="Proteomes" id="UP000266693">
    <property type="component" value="Unassembled WGS sequence"/>
</dbReference>
<feature type="domain" description="Putative restriction endonuclease" evidence="1">
    <location>
        <begin position="42"/>
        <end position="190"/>
    </location>
</feature>
<gene>
    <name evidence="2" type="ORF">D1610_02385</name>
</gene>
<keyword evidence="2" id="KW-0540">Nuclease</keyword>
<dbReference type="InterPro" id="IPR008538">
    <property type="entry name" value="Uma2"/>
</dbReference>
<dbReference type="Gene3D" id="3.90.1570.10">
    <property type="entry name" value="tt1808, chain A"/>
    <property type="match status" value="1"/>
</dbReference>
<protein>
    <submittedName>
        <fullName evidence="2">Uma2 family endonuclease</fullName>
    </submittedName>
</protein>
<dbReference type="PANTHER" id="PTHR35400:SF1">
    <property type="entry name" value="SLR1083 PROTEIN"/>
    <property type="match status" value="1"/>
</dbReference>
<name>A0A396RRH9_9SPHN</name>
<dbReference type="InterPro" id="IPR011335">
    <property type="entry name" value="Restrct_endonuc-II-like"/>
</dbReference>
<keyword evidence="3" id="KW-1185">Reference proteome</keyword>
<keyword evidence="2" id="KW-0255">Endonuclease</keyword>
<evidence type="ECO:0000313" key="3">
    <source>
        <dbReference type="Proteomes" id="UP000266693"/>
    </source>
</evidence>
<organism evidence="2 3">
    <name type="scientific">Sphingomonas gilva</name>
    <dbReference type="NCBI Taxonomy" id="2305907"/>
    <lineage>
        <taxon>Bacteria</taxon>
        <taxon>Pseudomonadati</taxon>
        <taxon>Pseudomonadota</taxon>
        <taxon>Alphaproteobacteria</taxon>
        <taxon>Sphingomonadales</taxon>
        <taxon>Sphingomonadaceae</taxon>
        <taxon>Sphingomonas</taxon>
    </lineage>
</organism>
<dbReference type="OrthoDB" id="196625at2"/>
<evidence type="ECO:0000313" key="2">
    <source>
        <dbReference type="EMBL" id="RHW18999.1"/>
    </source>
</evidence>
<dbReference type="GO" id="GO:0004519">
    <property type="term" value="F:endonuclease activity"/>
    <property type="evidence" value="ECO:0007669"/>
    <property type="project" value="UniProtKB-KW"/>
</dbReference>
<dbReference type="EMBL" id="QWLV01000001">
    <property type="protein sequence ID" value="RHW18999.1"/>
    <property type="molecule type" value="Genomic_DNA"/>
</dbReference>